<protein>
    <recommendedName>
        <fullName evidence="5">Sigma-54 factor interaction domain-containing protein</fullName>
    </recommendedName>
</protein>
<dbReference type="GO" id="GO:0006355">
    <property type="term" value="P:regulation of DNA-templated transcription"/>
    <property type="evidence" value="ECO:0007669"/>
    <property type="project" value="InterPro"/>
</dbReference>
<dbReference type="PANTHER" id="PTHR32071">
    <property type="entry name" value="TRANSCRIPTIONAL REGULATORY PROTEIN"/>
    <property type="match status" value="1"/>
</dbReference>
<keyword evidence="3" id="KW-0805">Transcription regulation</keyword>
<dbReference type="Proteomes" id="UP000434052">
    <property type="component" value="Unassembled WGS sequence"/>
</dbReference>
<evidence type="ECO:0000256" key="4">
    <source>
        <dbReference type="ARBA" id="ARBA00023163"/>
    </source>
</evidence>
<dbReference type="InterPro" id="IPR058031">
    <property type="entry name" value="AAA_lid_NorR"/>
</dbReference>
<keyword evidence="1" id="KW-0547">Nucleotide-binding</keyword>
<dbReference type="InterPro" id="IPR002197">
    <property type="entry name" value="HTH_Fis"/>
</dbReference>
<evidence type="ECO:0000313" key="7">
    <source>
        <dbReference type="Proteomes" id="UP000434052"/>
    </source>
</evidence>
<dbReference type="Gene3D" id="1.10.10.60">
    <property type="entry name" value="Homeodomain-like"/>
    <property type="match status" value="1"/>
</dbReference>
<dbReference type="GO" id="GO:0005524">
    <property type="term" value="F:ATP binding"/>
    <property type="evidence" value="ECO:0007669"/>
    <property type="project" value="UniProtKB-KW"/>
</dbReference>
<dbReference type="InterPro" id="IPR009057">
    <property type="entry name" value="Homeodomain-like_sf"/>
</dbReference>
<gene>
    <name evidence="6" type="ORF">DQK91_21995</name>
</gene>
<dbReference type="GO" id="GO:0043565">
    <property type="term" value="F:sequence-specific DNA binding"/>
    <property type="evidence" value="ECO:0007669"/>
    <property type="project" value="InterPro"/>
</dbReference>
<feature type="domain" description="Sigma-54 factor interaction" evidence="5">
    <location>
        <begin position="1"/>
        <end position="39"/>
    </location>
</feature>
<proteinExistence type="predicted"/>
<dbReference type="RefSeq" id="WP_144307532.1">
    <property type="nucleotide sequence ID" value="NZ_QMIF01000062.1"/>
</dbReference>
<dbReference type="Pfam" id="PF25601">
    <property type="entry name" value="AAA_lid_14"/>
    <property type="match status" value="1"/>
</dbReference>
<name>A0A6P1ZAD4_9BACT</name>
<keyword evidence="4" id="KW-0804">Transcription</keyword>
<evidence type="ECO:0000256" key="3">
    <source>
        <dbReference type="ARBA" id="ARBA00023015"/>
    </source>
</evidence>
<reference evidence="6 7" key="1">
    <citation type="submission" date="2018-06" db="EMBL/GenBank/DDBJ databases">
        <title>Complete genome of Desulfovibrio marinus P48SEP.</title>
        <authorList>
            <person name="Crispim J.S."/>
            <person name="Vidigal P.M.P."/>
            <person name="Silva L.C.F."/>
            <person name="Araujo L.C."/>
            <person name="Laguardia C.N."/>
            <person name="Dias R.S."/>
            <person name="Sousa M.P."/>
            <person name="Paula S.O."/>
            <person name="Silva C."/>
        </authorList>
    </citation>
    <scope>NUCLEOTIDE SEQUENCE [LARGE SCALE GENOMIC DNA]</scope>
    <source>
        <strain evidence="6 7">P48SEP</strain>
    </source>
</reference>
<dbReference type="AlphaFoldDB" id="A0A6P1ZAD4"/>
<dbReference type="PROSITE" id="PS50045">
    <property type="entry name" value="SIGMA54_INTERACT_4"/>
    <property type="match status" value="1"/>
</dbReference>
<dbReference type="SUPFAM" id="SSF46689">
    <property type="entry name" value="Homeodomain-like"/>
    <property type="match status" value="1"/>
</dbReference>
<evidence type="ECO:0000313" key="6">
    <source>
        <dbReference type="EMBL" id="TVM29441.1"/>
    </source>
</evidence>
<keyword evidence="2" id="KW-0067">ATP-binding</keyword>
<evidence type="ECO:0000256" key="2">
    <source>
        <dbReference type="ARBA" id="ARBA00022840"/>
    </source>
</evidence>
<dbReference type="InterPro" id="IPR002078">
    <property type="entry name" value="Sigma_54_int"/>
</dbReference>
<dbReference type="OrthoDB" id="9763792at2"/>
<evidence type="ECO:0000259" key="5">
    <source>
        <dbReference type="PROSITE" id="PS50045"/>
    </source>
</evidence>
<comment type="caution">
    <text evidence="6">The sequence shown here is derived from an EMBL/GenBank/DDBJ whole genome shotgun (WGS) entry which is preliminary data.</text>
</comment>
<dbReference type="EMBL" id="QMIF01000062">
    <property type="protein sequence ID" value="TVM29441.1"/>
    <property type="molecule type" value="Genomic_DNA"/>
</dbReference>
<evidence type="ECO:0000256" key="1">
    <source>
        <dbReference type="ARBA" id="ARBA00022741"/>
    </source>
</evidence>
<accession>A0A6P1ZAD4</accession>
<dbReference type="Pfam" id="PF02954">
    <property type="entry name" value="HTH_8"/>
    <property type="match status" value="1"/>
</dbReference>
<organism evidence="6 7">
    <name type="scientific">Oceanidesulfovibrio marinus</name>
    <dbReference type="NCBI Taxonomy" id="370038"/>
    <lineage>
        <taxon>Bacteria</taxon>
        <taxon>Pseudomonadati</taxon>
        <taxon>Thermodesulfobacteriota</taxon>
        <taxon>Desulfovibrionia</taxon>
        <taxon>Desulfovibrionales</taxon>
        <taxon>Desulfovibrionaceae</taxon>
        <taxon>Oceanidesulfovibrio</taxon>
    </lineage>
</organism>
<dbReference type="Gene3D" id="1.10.8.60">
    <property type="match status" value="1"/>
</dbReference>
<sequence>MENHEKDIHLSPEAIQVLLVSPWPGNIRALRNIMESAAVMAEDGNILPKNLTGLAIGASEHDEEMALDEGVKLAEKREGVEGLIIIAALTKTGGVQVRAAEILGIKERSLWHRIRKYEIDVKSLKMHG</sequence>
<dbReference type="PRINTS" id="PR01590">
    <property type="entry name" value="HTHFIS"/>
</dbReference>